<comment type="caution">
    <text evidence="15">The sequence shown here is derived from an EMBL/GenBank/DDBJ whole genome shotgun (WGS) entry which is preliminary data.</text>
</comment>
<evidence type="ECO:0000256" key="6">
    <source>
        <dbReference type="ARBA" id="ARBA00022692"/>
    </source>
</evidence>
<evidence type="ECO:0000256" key="3">
    <source>
        <dbReference type="ARBA" id="ARBA00022475"/>
    </source>
</evidence>
<evidence type="ECO:0000256" key="9">
    <source>
        <dbReference type="ARBA" id="ARBA00022840"/>
    </source>
</evidence>
<evidence type="ECO:0000256" key="2">
    <source>
        <dbReference type="ARBA" id="ARBA00012513"/>
    </source>
</evidence>
<sequence length="320" mass="36113">MAPEYQTTIKLTDKLDIYSFGVILLELITGKQPVGHFSGHTNMVKWAKPMLSKSLFKGKDKFNFVDEKLKGYYDPKQMDQMVACVLACVHDDPQRRPPMSQAKTRIKQALKEEHTTLVDFRLSKYDKKEMNRMISCAAACLYKPLESHPSMNQIADFGLAKDFLDSQSHVSSKLRGTFGYLAPEYVNDERLTDKSDVFSFGMVLLELITGKLAVEKEGNVAINLAIWAVPLLKEALRTNNYEALADSKLQDYDNNEMTRMIYCAIVEVLQGNMAVERIWVSGDTNFPYNGAPYLSLPDENSDFNSTALPNTTSESAQETE</sequence>
<keyword evidence="4" id="KW-0723">Serine/threonine-protein kinase</keyword>
<keyword evidence="9" id="KW-0067">ATP-binding</keyword>
<dbReference type="Pfam" id="PF00069">
    <property type="entry name" value="Pkinase"/>
    <property type="match status" value="1"/>
</dbReference>
<organism evidence="15 16">
    <name type="scientific">Hevea brasiliensis</name>
    <name type="common">Para rubber tree</name>
    <name type="synonym">Siphonia brasiliensis</name>
    <dbReference type="NCBI Taxonomy" id="3981"/>
    <lineage>
        <taxon>Eukaryota</taxon>
        <taxon>Viridiplantae</taxon>
        <taxon>Streptophyta</taxon>
        <taxon>Embryophyta</taxon>
        <taxon>Tracheophyta</taxon>
        <taxon>Spermatophyta</taxon>
        <taxon>Magnoliopsida</taxon>
        <taxon>eudicotyledons</taxon>
        <taxon>Gunneridae</taxon>
        <taxon>Pentapetalae</taxon>
        <taxon>rosids</taxon>
        <taxon>fabids</taxon>
        <taxon>Malpighiales</taxon>
        <taxon>Euphorbiaceae</taxon>
        <taxon>Crotonoideae</taxon>
        <taxon>Micrandreae</taxon>
        <taxon>Hevea</taxon>
    </lineage>
</organism>
<evidence type="ECO:0000259" key="14">
    <source>
        <dbReference type="PROSITE" id="PS50011"/>
    </source>
</evidence>
<comment type="catalytic activity">
    <reaction evidence="12">
        <text>L-threonyl-[protein] + ATP = O-phospho-L-threonyl-[protein] + ADP + H(+)</text>
        <dbReference type="Rhea" id="RHEA:46608"/>
        <dbReference type="Rhea" id="RHEA-COMP:11060"/>
        <dbReference type="Rhea" id="RHEA-COMP:11605"/>
        <dbReference type="ChEBI" id="CHEBI:15378"/>
        <dbReference type="ChEBI" id="CHEBI:30013"/>
        <dbReference type="ChEBI" id="CHEBI:30616"/>
        <dbReference type="ChEBI" id="CHEBI:61977"/>
        <dbReference type="ChEBI" id="CHEBI:456216"/>
        <dbReference type="EC" id="2.7.11.1"/>
    </reaction>
</comment>
<protein>
    <recommendedName>
        <fullName evidence="2">non-specific serine/threonine protein kinase</fullName>
        <ecNumber evidence="2">2.7.11.1</ecNumber>
    </recommendedName>
</protein>
<keyword evidence="11" id="KW-0472">Membrane</keyword>
<keyword evidence="8" id="KW-0418">Kinase</keyword>
<evidence type="ECO:0000256" key="12">
    <source>
        <dbReference type="ARBA" id="ARBA00047899"/>
    </source>
</evidence>
<evidence type="ECO:0000256" key="5">
    <source>
        <dbReference type="ARBA" id="ARBA00022679"/>
    </source>
</evidence>
<dbReference type="InterPro" id="IPR000719">
    <property type="entry name" value="Prot_kinase_dom"/>
</dbReference>
<dbReference type="Proteomes" id="UP000467840">
    <property type="component" value="Chromosome 4"/>
</dbReference>
<dbReference type="InterPro" id="IPR011009">
    <property type="entry name" value="Kinase-like_dom_sf"/>
</dbReference>
<dbReference type="EMBL" id="JAAGAX010000010">
    <property type="protein sequence ID" value="KAF2301263.1"/>
    <property type="molecule type" value="Genomic_DNA"/>
</dbReference>
<dbReference type="SUPFAM" id="SSF56112">
    <property type="entry name" value="Protein kinase-like (PK-like)"/>
    <property type="match status" value="2"/>
</dbReference>
<gene>
    <name evidence="15" type="ORF">GH714_021941</name>
</gene>
<keyword evidence="3" id="KW-1003">Cell membrane</keyword>
<feature type="domain" description="Protein kinase" evidence="14">
    <location>
        <begin position="1"/>
        <end position="320"/>
    </location>
</feature>
<reference evidence="15 16" key="1">
    <citation type="journal article" date="2020" name="Mol. Plant">
        <title>The Chromosome-Based Rubber Tree Genome Provides New Insights into Spurge Genome Evolution and Rubber Biosynthesis.</title>
        <authorList>
            <person name="Liu J."/>
            <person name="Shi C."/>
            <person name="Shi C.C."/>
            <person name="Li W."/>
            <person name="Zhang Q.J."/>
            <person name="Zhang Y."/>
            <person name="Li K."/>
            <person name="Lu H.F."/>
            <person name="Shi C."/>
            <person name="Zhu S.T."/>
            <person name="Xiao Z.Y."/>
            <person name="Nan H."/>
            <person name="Yue Y."/>
            <person name="Zhu X.G."/>
            <person name="Wu Y."/>
            <person name="Hong X.N."/>
            <person name="Fan G.Y."/>
            <person name="Tong Y."/>
            <person name="Zhang D."/>
            <person name="Mao C.L."/>
            <person name="Liu Y.L."/>
            <person name="Hao S.J."/>
            <person name="Liu W.Q."/>
            <person name="Lv M.Q."/>
            <person name="Zhang H.B."/>
            <person name="Liu Y."/>
            <person name="Hu-Tang G.R."/>
            <person name="Wang J.P."/>
            <person name="Wang J.H."/>
            <person name="Sun Y.H."/>
            <person name="Ni S.B."/>
            <person name="Chen W.B."/>
            <person name="Zhang X.C."/>
            <person name="Jiao Y.N."/>
            <person name="Eichler E.E."/>
            <person name="Li G.H."/>
            <person name="Liu X."/>
            <person name="Gao L.Z."/>
        </authorList>
    </citation>
    <scope>NUCLEOTIDE SEQUENCE [LARGE SCALE GENOMIC DNA]</scope>
    <source>
        <strain evidence="16">cv. GT1</strain>
        <tissue evidence="15">Leaf</tissue>
    </source>
</reference>
<evidence type="ECO:0000256" key="8">
    <source>
        <dbReference type="ARBA" id="ARBA00022777"/>
    </source>
</evidence>
<dbReference type="InterPro" id="IPR001245">
    <property type="entry name" value="Ser-Thr/Tyr_kinase_cat_dom"/>
</dbReference>
<keyword evidence="5" id="KW-0808">Transferase</keyword>
<dbReference type="GO" id="GO:0005524">
    <property type="term" value="F:ATP binding"/>
    <property type="evidence" value="ECO:0007669"/>
    <property type="project" value="UniProtKB-KW"/>
</dbReference>
<proteinExistence type="predicted"/>
<evidence type="ECO:0000256" key="7">
    <source>
        <dbReference type="ARBA" id="ARBA00022741"/>
    </source>
</evidence>
<dbReference type="EC" id="2.7.11.1" evidence="2"/>
<name>A0A6A6LMA4_HEVBR</name>
<evidence type="ECO:0000256" key="1">
    <source>
        <dbReference type="ARBA" id="ARBA00004162"/>
    </source>
</evidence>
<keyword evidence="7" id="KW-0547">Nucleotide-binding</keyword>
<comment type="subcellular location">
    <subcellularLocation>
        <location evidence="1">Cell membrane</location>
        <topology evidence="1">Single-pass membrane protein</topology>
    </subcellularLocation>
</comment>
<keyword evidence="10" id="KW-1133">Transmembrane helix</keyword>
<dbReference type="PROSITE" id="PS50011">
    <property type="entry name" value="PROTEIN_KINASE_DOM"/>
    <property type="match status" value="1"/>
</dbReference>
<keyword evidence="16" id="KW-1185">Reference proteome</keyword>
<dbReference type="GO" id="GO:0005886">
    <property type="term" value="C:plasma membrane"/>
    <property type="evidence" value="ECO:0007669"/>
    <property type="project" value="UniProtKB-SubCell"/>
</dbReference>
<evidence type="ECO:0000313" key="16">
    <source>
        <dbReference type="Proteomes" id="UP000467840"/>
    </source>
</evidence>
<evidence type="ECO:0000256" key="4">
    <source>
        <dbReference type="ARBA" id="ARBA00022527"/>
    </source>
</evidence>
<keyword evidence="6" id="KW-0812">Transmembrane</keyword>
<evidence type="ECO:0000256" key="11">
    <source>
        <dbReference type="ARBA" id="ARBA00023136"/>
    </source>
</evidence>
<evidence type="ECO:0000256" key="13">
    <source>
        <dbReference type="ARBA" id="ARBA00048679"/>
    </source>
</evidence>
<dbReference type="AlphaFoldDB" id="A0A6A6LMA4"/>
<dbReference type="PANTHER" id="PTHR47982:SF40">
    <property type="entry name" value="NON-SPECIFIC SERINE_THREONINE PROTEIN KINASE"/>
    <property type="match status" value="1"/>
</dbReference>
<comment type="catalytic activity">
    <reaction evidence="13">
        <text>L-seryl-[protein] + ATP = O-phospho-L-seryl-[protein] + ADP + H(+)</text>
        <dbReference type="Rhea" id="RHEA:17989"/>
        <dbReference type="Rhea" id="RHEA-COMP:9863"/>
        <dbReference type="Rhea" id="RHEA-COMP:11604"/>
        <dbReference type="ChEBI" id="CHEBI:15378"/>
        <dbReference type="ChEBI" id="CHEBI:29999"/>
        <dbReference type="ChEBI" id="CHEBI:30616"/>
        <dbReference type="ChEBI" id="CHEBI:83421"/>
        <dbReference type="ChEBI" id="CHEBI:456216"/>
        <dbReference type="EC" id="2.7.11.1"/>
    </reaction>
</comment>
<dbReference type="Gene3D" id="1.10.510.10">
    <property type="entry name" value="Transferase(Phosphotransferase) domain 1"/>
    <property type="match status" value="2"/>
</dbReference>
<dbReference type="Pfam" id="PF07714">
    <property type="entry name" value="PK_Tyr_Ser-Thr"/>
    <property type="match status" value="1"/>
</dbReference>
<dbReference type="GO" id="GO:0004674">
    <property type="term" value="F:protein serine/threonine kinase activity"/>
    <property type="evidence" value="ECO:0007669"/>
    <property type="project" value="UniProtKB-KW"/>
</dbReference>
<evidence type="ECO:0000313" key="15">
    <source>
        <dbReference type="EMBL" id="KAF2301263.1"/>
    </source>
</evidence>
<accession>A0A6A6LMA4</accession>
<evidence type="ECO:0000256" key="10">
    <source>
        <dbReference type="ARBA" id="ARBA00022989"/>
    </source>
</evidence>
<dbReference type="InterPro" id="IPR047117">
    <property type="entry name" value="PERK1-13-like"/>
</dbReference>
<dbReference type="PANTHER" id="PTHR47982">
    <property type="entry name" value="PROLINE-RICH RECEPTOR-LIKE PROTEIN KINASE PERK4"/>
    <property type="match status" value="1"/>
</dbReference>